<evidence type="ECO:0000313" key="2">
    <source>
        <dbReference type="EMBL" id="ABU59233.1"/>
    </source>
</evidence>
<dbReference type="InterPro" id="IPR006311">
    <property type="entry name" value="TAT_signal"/>
</dbReference>
<feature type="chain" id="PRO_5002711593" evidence="1">
    <location>
        <begin position="22"/>
        <end position="282"/>
    </location>
</feature>
<dbReference type="PROSITE" id="PS51318">
    <property type="entry name" value="TAT"/>
    <property type="match status" value="1"/>
</dbReference>
<evidence type="ECO:0000313" key="3">
    <source>
        <dbReference type="Proteomes" id="UP000000263"/>
    </source>
</evidence>
<dbReference type="eggNOG" id="COG0860">
    <property type="taxonomic scope" value="Bacteria"/>
</dbReference>
<dbReference type="KEGG" id="rca:Rcas_3179"/>
<reference evidence="2 3" key="1">
    <citation type="submission" date="2007-08" db="EMBL/GenBank/DDBJ databases">
        <title>Complete sequence of Roseiflexus castenholzii DSM 13941.</title>
        <authorList>
            <consortium name="US DOE Joint Genome Institute"/>
            <person name="Copeland A."/>
            <person name="Lucas S."/>
            <person name="Lapidus A."/>
            <person name="Barry K."/>
            <person name="Glavina del Rio T."/>
            <person name="Dalin E."/>
            <person name="Tice H."/>
            <person name="Pitluck S."/>
            <person name="Thompson L.S."/>
            <person name="Brettin T."/>
            <person name="Bruce D."/>
            <person name="Detter J.C."/>
            <person name="Han C."/>
            <person name="Tapia R."/>
            <person name="Schmutz J."/>
            <person name="Larimer F."/>
            <person name="Land M."/>
            <person name="Hauser L."/>
            <person name="Kyrpides N."/>
            <person name="Mikhailova N."/>
            <person name="Bryant D.A."/>
            <person name="Hanada S."/>
            <person name="Tsukatani Y."/>
            <person name="Richardson P."/>
        </authorList>
    </citation>
    <scope>NUCLEOTIDE SEQUENCE [LARGE SCALE GENOMIC DNA]</scope>
    <source>
        <strain evidence="3">DSM 13941 / HLO8</strain>
    </source>
</reference>
<name>A7NNT9_ROSCS</name>
<dbReference type="AlphaFoldDB" id="A7NNT9"/>
<accession>A7NNT9</accession>
<evidence type="ECO:0000256" key="1">
    <source>
        <dbReference type="SAM" id="SignalP"/>
    </source>
</evidence>
<keyword evidence="3" id="KW-1185">Reference proteome</keyword>
<dbReference type="HOGENOM" id="CLU_101697_0_0_0"/>
<feature type="signal peptide" evidence="1">
    <location>
        <begin position="1"/>
        <end position="21"/>
    </location>
</feature>
<protein>
    <submittedName>
        <fullName evidence="2">Uncharacterized protein</fullName>
    </submittedName>
</protein>
<proteinExistence type="predicted"/>
<gene>
    <name evidence="2" type="ordered locus">Rcas_3179</name>
</gene>
<dbReference type="OrthoDB" id="9763643at2"/>
<dbReference type="RefSeq" id="WP_012121657.1">
    <property type="nucleotide sequence ID" value="NC_009767.1"/>
</dbReference>
<organism evidence="2 3">
    <name type="scientific">Roseiflexus castenholzii (strain DSM 13941 / HLO8)</name>
    <dbReference type="NCBI Taxonomy" id="383372"/>
    <lineage>
        <taxon>Bacteria</taxon>
        <taxon>Bacillati</taxon>
        <taxon>Chloroflexota</taxon>
        <taxon>Chloroflexia</taxon>
        <taxon>Chloroflexales</taxon>
        <taxon>Roseiflexineae</taxon>
        <taxon>Roseiflexaceae</taxon>
        <taxon>Roseiflexus</taxon>
    </lineage>
</organism>
<dbReference type="Proteomes" id="UP000000263">
    <property type="component" value="Chromosome"/>
</dbReference>
<dbReference type="EMBL" id="CP000804">
    <property type="protein sequence ID" value="ABU59233.1"/>
    <property type="molecule type" value="Genomic_DNA"/>
</dbReference>
<sequence length="282" mass="30526">MITRRQFLKASVASCAASVIAAVSRAGERPSYQVYLPLVQTIAPPLTDTPPPPTPIPVPPEDDLPPILDNAPLVGPATGTEHMAINWFVPRADRSYTAFDIGRIVGAYRVIGEIAGIDWFLALAQMAHETGHLTSFWSLRPQRNPAGIGVTGEWRADPPPDPTGWAYNTQRQRWERGISFPTWAEHAIPAHLGRLLAYALTDEQANDAQRTLITTALAVRPLSPALRGVAPTILGLNGRWAFPGTTYGQSIVALARRMRYGPATLDLSAPAEEDGDVMPEGS</sequence>
<keyword evidence="1" id="KW-0732">Signal</keyword>